<protein>
    <recommendedName>
        <fullName evidence="2">Glycosyltransferase</fullName>
    </recommendedName>
</protein>
<proteinExistence type="predicted"/>
<dbReference type="AlphaFoldDB" id="A0A6C0JJT4"/>
<reference evidence="1" key="1">
    <citation type="journal article" date="2020" name="Nature">
        <title>Giant virus diversity and host interactions through global metagenomics.</title>
        <authorList>
            <person name="Schulz F."/>
            <person name="Roux S."/>
            <person name="Paez-Espino D."/>
            <person name="Jungbluth S."/>
            <person name="Walsh D.A."/>
            <person name="Denef V.J."/>
            <person name="McMahon K.D."/>
            <person name="Konstantinidis K.T."/>
            <person name="Eloe-Fadrosh E.A."/>
            <person name="Kyrpides N.C."/>
            <person name="Woyke T."/>
        </authorList>
    </citation>
    <scope>NUCLEOTIDE SEQUENCE</scope>
    <source>
        <strain evidence="1">GVMAG-M-3300027708-5</strain>
    </source>
</reference>
<evidence type="ECO:0000313" key="1">
    <source>
        <dbReference type="EMBL" id="QHU05036.1"/>
    </source>
</evidence>
<evidence type="ECO:0008006" key="2">
    <source>
        <dbReference type="Google" id="ProtNLM"/>
    </source>
</evidence>
<organism evidence="1">
    <name type="scientific">viral metagenome</name>
    <dbReference type="NCBI Taxonomy" id="1070528"/>
    <lineage>
        <taxon>unclassified sequences</taxon>
        <taxon>metagenomes</taxon>
        <taxon>organismal metagenomes</taxon>
    </lineage>
</organism>
<accession>A0A6C0JJT4</accession>
<sequence length="216" mass="25544">MKIVINSHKKSTIALDHLLKSMKEMKEFFNYEILIVIGGHFELSDYLFTKKDNVTYIYCNHNSIDFTGLITLEELYHENIEDYYLYLHDTCRIGDNFFNKLKSINLTKISTIKLNKSFSMNMGIYSQKTINKFCDFLLSKKNVDENRCLEFKAVSNEDYIFDNDINNVVLENYDGWNFTGPTDYYETGTQRIVEYYPNLDLYKMKANWGQCLTLDN</sequence>
<dbReference type="EMBL" id="MN740406">
    <property type="protein sequence ID" value="QHU05036.1"/>
    <property type="molecule type" value="Genomic_DNA"/>
</dbReference>
<name>A0A6C0JJT4_9ZZZZ</name>